<dbReference type="PANTHER" id="PTHR33164">
    <property type="entry name" value="TRANSCRIPTIONAL REGULATOR, MARR FAMILY"/>
    <property type="match status" value="1"/>
</dbReference>
<sequence>MNPAPRHTLQDEVRYLILAGQREGSRRLAAALRSLSLTPAQAEVLDVLRSRGELTLAELGRLLVCEAGSPSRLVDSLVRADLVARMPSPQDKRAVLLSLTRDGEELTERLGVATTELTAFMTDRLSPEELHRLADLLRRLLHGTAGGDALASRFPATASAGSPRSEK</sequence>
<gene>
    <name evidence="2" type="ORF">GQF42_42080</name>
</gene>
<dbReference type="InterPro" id="IPR000835">
    <property type="entry name" value="HTH_MarR-typ"/>
</dbReference>
<dbReference type="PROSITE" id="PS50995">
    <property type="entry name" value="HTH_MARR_2"/>
    <property type="match status" value="1"/>
</dbReference>
<name>A0A6I6NLA9_9ACTN</name>
<dbReference type="InterPro" id="IPR036390">
    <property type="entry name" value="WH_DNA-bd_sf"/>
</dbReference>
<dbReference type="Proteomes" id="UP000436138">
    <property type="component" value="Chromosome"/>
</dbReference>
<dbReference type="GO" id="GO:0006950">
    <property type="term" value="P:response to stress"/>
    <property type="evidence" value="ECO:0007669"/>
    <property type="project" value="TreeGrafter"/>
</dbReference>
<dbReference type="Gene3D" id="1.10.10.10">
    <property type="entry name" value="Winged helix-like DNA-binding domain superfamily/Winged helix DNA-binding domain"/>
    <property type="match status" value="1"/>
</dbReference>
<dbReference type="PRINTS" id="PR00598">
    <property type="entry name" value="HTHMARR"/>
</dbReference>
<feature type="domain" description="HTH marR-type" evidence="1">
    <location>
        <begin position="10"/>
        <end position="142"/>
    </location>
</feature>
<dbReference type="PANTHER" id="PTHR33164:SF43">
    <property type="entry name" value="HTH-TYPE TRANSCRIPTIONAL REPRESSOR YETL"/>
    <property type="match status" value="1"/>
</dbReference>
<accession>A0A6I6NLA9</accession>
<reference evidence="2 3" key="1">
    <citation type="submission" date="2019-12" db="EMBL/GenBank/DDBJ databases">
        <title>Streptomyces sp. strain T44 isolated from rhizosphere soil of Broussonetia papyrifera.</title>
        <authorList>
            <person name="Mo P."/>
        </authorList>
    </citation>
    <scope>NUCLEOTIDE SEQUENCE [LARGE SCALE GENOMIC DNA]</scope>
    <source>
        <strain evidence="2 3">T44</strain>
    </source>
</reference>
<dbReference type="InterPro" id="IPR039422">
    <property type="entry name" value="MarR/SlyA-like"/>
</dbReference>
<organism evidence="2 3">
    <name type="scientific">Streptomyces broussonetiae</name>
    <dbReference type="NCBI Taxonomy" id="2686304"/>
    <lineage>
        <taxon>Bacteria</taxon>
        <taxon>Bacillati</taxon>
        <taxon>Actinomycetota</taxon>
        <taxon>Actinomycetes</taxon>
        <taxon>Kitasatosporales</taxon>
        <taxon>Streptomycetaceae</taxon>
        <taxon>Streptomyces</taxon>
    </lineage>
</organism>
<protein>
    <submittedName>
        <fullName evidence="2">MarR family transcriptional regulator</fullName>
    </submittedName>
</protein>
<dbReference type="SUPFAM" id="SSF46785">
    <property type="entry name" value="Winged helix' DNA-binding domain"/>
    <property type="match status" value="1"/>
</dbReference>
<dbReference type="GO" id="GO:0003700">
    <property type="term" value="F:DNA-binding transcription factor activity"/>
    <property type="evidence" value="ECO:0007669"/>
    <property type="project" value="InterPro"/>
</dbReference>
<evidence type="ECO:0000313" key="3">
    <source>
        <dbReference type="Proteomes" id="UP000436138"/>
    </source>
</evidence>
<dbReference type="Pfam" id="PF13463">
    <property type="entry name" value="HTH_27"/>
    <property type="match status" value="1"/>
</dbReference>
<evidence type="ECO:0000313" key="2">
    <source>
        <dbReference type="EMBL" id="QHA08956.1"/>
    </source>
</evidence>
<keyword evidence="3" id="KW-1185">Reference proteome</keyword>
<dbReference type="AlphaFoldDB" id="A0A6I6NLA9"/>
<dbReference type="KEGG" id="sbro:GQF42_42080"/>
<evidence type="ECO:0000259" key="1">
    <source>
        <dbReference type="PROSITE" id="PS50995"/>
    </source>
</evidence>
<dbReference type="EMBL" id="CP047020">
    <property type="protein sequence ID" value="QHA08956.1"/>
    <property type="molecule type" value="Genomic_DNA"/>
</dbReference>
<dbReference type="RefSeq" id="WP_158928876.1">
    <property type="nucleotide sequence ID" value="NZ_CP047020.1"/>
</dbReference>
<dbReference type="SMART" id="SM00347">
    <property type="entry name" value="HTH_MARR"/>
    <property type="match status" value="1"/>
</dbReference>
<dbReference type="InterPro" id="IPR036388">
    <property type="entry name" value="WH-like_DNA-bd_sf"/>
</dbReference>
<proteinExistence type="predicted"/>